<dbReference type="PANTHER" id="PTHR37310">
    <property type="entry name" value="CYTOPLASMIC PROTEIN-RELATED"/>
    <property type="match status" value="1"/>
</dbReference>
<dbReference type="CDD" id="cd08026">
    <property type="entry name" value="DUF326"/>
    <property type="match status" value="1"/>
</dbReference>
<dbReference type="InterPro" id="IPR005560">
    <property type="entry name" value="Csp_YhjQ"/>
</dbReference>
<evidence type="ECO:0000313" key="1">
    <source>
        <dbReference type="EMBL" id="QNH63781.1"/>
    </source>
</evidence>
<reference evidence="1 2" key="1">
    <citation type="submission" date="2020-08" db="EMBL/GenBank/DDBJ databases">
        <title>Hymenobacter sp. S2-20-2 genome sequencing.</title>
        <authorList>
            <person name="Jin L."/>
        </authorList>
    </citation>
    <scope>NUCLEOTIDE SEQUENCE [LARGE SCALE GENOMIC DNA]</scope>
    <source>
        <strain evidence="1 2">S2-20-2</strain>
    </source>
</reference>
<organism evidence="1 2">
    <name type="scientific">Hymenobacter sediminicola</name>
    <dbReference type="NCBI Taxonomy" id="2761579"/>
    <lineage>
        <taxon>Bacteria</taxon>
        <taxon>Pseudomonadati</taxon>
        <taxon>Bacteroidota</taxon>
        <taxon>Cytophagia</taxon>
        <taxon>Cytophagales</taxon>
        <taxon>Hymenobacteraceae</taxon>
        <taxon>Hymenobacter</taxon>
    </lineage>
</organism>
<dbReference type="EMBL" id="CP060202">
    <property type="protein sequence ID" value="QNH63781.1"/>
    <property type="molecule type" value="Genomic_DNA"/>
</dbReference>
<name>A0A7G7WBN8_9BACT</name>
<dbReference type="Gene3D" id="1.20.1270.360">
    <property type="match status" value="1"/>
</dbReference>
<proteinExistence type="predicted"/>
<gene>
    <name evidence="1" type="ORF">H4317_08300</name>
</gene>
<dbReference type="InterPro" id="IPR044543">
    <property type="entry name" value="YHJQ-like"/>
</dbReference>
<sequence>MNQPTSSALDNQILLDALNRCVAACEHCATACLNEEHVKHMVGCIRLDRDCADICALTARLVARGSVHAKHIMKECVEVCRLCEAECAKHNHTHCQQCAAACKACADACAAYMG</sequence>
<dbReference type="RefSeq" id="WP_185889657.1">
    <property type="nucleotide sequence ID" value="NZ_CP060202.1"/>
</dbReference>
<dbReference type="Proteomes" id="UP000515489">
    <property type="component" value="Chromosome"/>
</dbReference>
<dbReference type="PANTHER" id="PTHR37310:SF1">
    <property type="entry name" value="CYTOPLASMIC PROTEIN"/>
    <property type="match status" value="1"/>
</dbReference>
<dbReference type="AlphaFoldDB" id="A0A7G7WBN8"/>
<keyword evidence="2" id="KW-1185">Reference proteome</keyword>
<evidence type="ECO:0000313" key="2">
    <source>
        <dbReference type="Proteomes" id="UP000515489"/>
    </source>
</evidence>
<dbReference type="Pfam" id="PF03860">
    <property type="entry name" value="Csp"/>
    <property type="match status" value="1"/>
</dbReference>
<accession>A0A7G7WBN8</accession>
<protein>
    <submittedName>
        <fullName evidence="1">Four-helix bundle copper-binding protein</fullName>
    </submittedName>
</protein>
<dbReference type="KEGG" id="hsk:H4317_08300"/>